<name>A0A107ZH53_9BURK</name>
<dbReference type="Gene3D" id="3.30.300.30">
    <property type="match status" value="1"/>
</dbReference>
<evidence type="ECO:0000313" key="4">
    <source>
        <dbReference type="Proteomes" id="UP000068603"/>
    </source>
</evidence>
<dbReference type="InterPro" id="IPR045851">
    <property type="entry name" value="AMP-bd_C_sf"/>
</dbReference>
<feature type="domain" description="AMP-dependent synthetase/ligase" evidence="1">
    <location>
        <begin position="37"/>
        <end position="414"/>
    </location>
</feature>
<dbReference type="Pfam" id="PF13193">
    <property type="entry name" value="AMP-binding_C"/>
    <property type="match status" value="1"/>
</dbReference>
<dbReference type="GO" id="GO:0016877">
    <property type="term" value="F:ligase activity, forming carbon-sulfur bonds"/>
    <property type="evidence" value="ECO:0007669"/>
    <property type="project" value="UniProtKB-ARBA"/>
</dbReference>
<dbReference type="AlphaFoldDB" id="A0A107ZH53"/>
<gene>
    <name evidence="3" type="ORF">WT44_21675</name>
</gene>
<dbReference type="NCBIfam" id="NF004837">
    <property type="entry name" value="PRK06187.1"/>
    <property type="match status" value="1"/>
</dbReference>
<dbReference type="EMBL" id="LPHB01000056">
    <property type="protein sequence ID" value="KWA58770.1"/>
    <property type="molecule type" value="Genomic_DNA"/>
</dbReference>
<dbReference type="STRING" id="1503054.WT74_24070"/>
<feature type="domain" description="AMP-binding enzyme C-terminal" evidence="2">
    <location>
        <begin position="465"/>
        <end position="546"/>
    </location>
</feature>
<dbReference type="RefSeq" id="WP_060150239.1">
    <property type="nucleotide sequence ID" value="NZ_LPGD01000100.1"/>
</dbReference>
<dbReference type="InterPro" id="IPR050237">
    <property type="entry name" value="ATP-dep_AMP-bd_enzyme"/>
</dbReference>
<evidence type="ECO:0000259" key="1">
    <source>
        <dbReference type="Pfam" id="PF00501"/>
    </source>
</evidence>
<accession>A0A107ZH53</accession>
<sequence length="559" mass="60412">MEAFMNESSTPAPAAPASSACAYPLLIKQLLHTPLATRPEQAIVYSDQVRYDYWTFRHRVGQLASGLSAAGVAPGDTVAVMDWDSHRYLECYFAVPMMGAVLMTANVRLSPDQLLHTLNHSGARIVLVHRDFLPLLDGLRARLETVRRFVLIGDGEPTALPDGFVDEYENLVAGGSPDFVFPDFDENTRATTFYTTGTTGLPKGVAFTHRQLVLHTLAGMAALSSARERGRVHRDDVYMPITPMFHVHAWGMPYIATALGLKQVYPGRYAPDGLLALIARESVTFSHCVPTLLGMILDSPASASVDLSSWKVLVGGSPLSDGLARAALARGIDVYTGYGMSETCPLMTIAQVDPPAAGDDAPCGDDVARRTRTGLPLPLVDLRIVDANLRDVPHDGRSSGEVVVRMPWATAGYLGDEAASAALWEGGYLHTNDIGVIDKDGCLQITDRIKDVIKTGGEWVSSLALEDILSRHPAVREAAVIGIKDAKWGERPLALVVLADTHVGRVGPAELQAHVKGVADRGLISRYAVPEKLLIVASIERTSVGKINKRALRERYQDA</sequence>
<dbReference type="InterPro" id="IPR042099">
    <property type="entry name" value="ANL_N_sf"/>
</dbReference>
<comment type="caution">
    <text evidence="3">The sequence shown here is derived from an EMBL/GenBank/DDBJ whole genome shotgun (WGS) entry which is preliminary data.</text>
</comment>
<reference evidence="3 4" key="1">
    <citation type="submission" date="2015-11" db="EMBL/GenBank/DDBJ databases">
        <title>Expanding the genomic diversity of Burkholderia species for the development of highly accurate diagnostics.</title>
        <authorList>
            <person name="Sahl J."/>
            <person name="Keim P."/>
            <person name="Wagner D."/>
        </authorList>
    </citation>
    <scope>NUCLEOTIDE SEQUENCE [LARGE SCALE GENOMIC DNA]</scope>
    <source>
        <strain evidence="3 4">MSMB1960WGS</strain>
    </source>
</reference>
<dbReference type="Pfam" id="PF00501">
    <property type="entry name" value="AMP-binding"/>
    <property type="match status" value="1"/>
</dbReference>
<dbReference type="Proteomes" id="UP000068603">
    <property type="component" value="Unassembled WGS sequence"/>
</dbReference>
<dbReference type="PANTHER" id="PTHR43767:SF11">
    <property type="entry name" value="MEDIUM-CHAIN-FATTY-ACID--COA LIGASE"/>
    <property type="match status" value="1"/>
</dbReference>
<dbReference type="SUPFAM" id="SSF56801">
    <property type="entry name" value="Acetyl-CoA synthetase-like"/>
    <property type="match status" value="1"/>
</dbReference>
<keyword evidence="3" id="KW-0436">Ligase</keyword>
<evidence type="ECO:0000313" key="3">
    <source>
        <dbReference type="EMBL" id="KWA58770.1"/>
    </source>
</evidence>
<organism evidence="3">
    <name type="scientific">Burkholderia stagnalis</name>
    <dbReference type="NCBI Taxonomy" id="1503054"/>
    <lineage>
        <taxon>Bacteria</taxon>
        <taxon>Pseudomonadati</taxon>
        <taxon>Pseudomonadota</taxon>
        <taxon>Betaproteobacteria</taxon>
        <taxon>Burkholderiales</taxon>
        <taxon>Burkholderiaceae</taxon>
        <taxon>Burkholderia</taxon>
        <taxon>Burkholderia cepacia complex</taxon>
    </lineage>
</organism>
<dbReference type="InterPro" id="IPR025110">
    <property type="entry name" value="AMP-bd_C"/>
</dbReference>
<protein>
    <submittedName>
        <fullName evidence="3">Long-chain fatty acid--CoA ligase</fullName>
    </submittedName>
</protein>
<evidence type="ECO:0000259" key="2">
    <source>
        <dbReference type="Pfam" id="PF13193"/>
    </source>
</evidence>
<dbReference type="InterPro" id="IPR000873">
    <property type="entry name" value="AMP-dep_synth/lig_dom"/>
</dbReference>
<proteinExistence type="predicted"/>
<dbReference type="PANTHER" id="PTHR43767">
    <property type="entry name" value="LONG-CHAIN-FATTY-ACID--COA LIGASE"/>
    <property type="match status" value="1"/>
</dbReference>
<dbReference type="Gene3D" id="3.40.50.12780">
    <property type="entry name" value="N-terminal domain of ligase-like"/>
    <property type="match status" value="1"/>
</dbReference>